<dbReference type="PANTHER" id="PTHR43024:SF1">
    <property type="entry name" value="UDP-N-ACETYLMURAMOYL-TRIPEPTIDE--D-ALANYL-D-ALANINE LIGASE"/>
    <property type="match status" value="1"/>
</dbReference>
<dbReference type="EMBL" id="MFDE01000025">
    <property type="protein sequence ID" value="OGE38292.1"/>
    <property type="molecule type" value="Genomic_DNA"/>
</dbReference>
<feature type="domain" description="Mur ligase central" evidence="5">
    <location>
        <begin position="49"/>
        <end position="235"/>
    </location>
</feature>
<sequence length="401" mass="45423">MNLPDHPIWTQTTPYKSRISSFKKPFHILRIKIAKQFARIFKRELFIGVTGSVGKTTCVQAIDAVLSEKIKVISTKPNLDPILNIPITILNIRPNTKKVILEMGIEFKGEMEFYISIVRPKTVVVTRLYFAHSEYLGSVDDIIGEKGKLIEQLPEDGVAILNFDDINCRKLAQRTKAEIIYFGKDKKNCSIWADKIRIENFNTVFELNYGVERVEIKYQLIGEHQVYSALAAAAIGVIEGLSLIQIKKGLEKVIPAEHRLQFVEGFNGATILDDTYNNASPIGAEAAIDTLMSIPSKRRILVMGEMRELGSYSEELHRQIARKIYDEKPDYVFLGTGDATIVADELIRLGFWEEKLESNLQNPQIVSKLLKLLSKGDICLIKASRSLRMDEVVKRIAKKQK</sequence>
<evidence type="ECO:0008006" key="8">
    <source>
        <dbReference type="Google" id="ProtNLM"/>
    </source>
</evidence>
<dbReference type="Pfam" id="PF02875">
    <property type="entry name" value="Mur_ligase_C"/>
    <property type="match status" value="1"/>
</dbReference>
<keyword evidence="3" id="KW-0067">ATP-binding</keyword>
<reference evidence="6 7" key="1">
    <citation type="journal article" date="2016" name="Nat. Commun.">
        <title>Thousands of microbial genomes shed light on interconnected biogeochemical processes in an aquifer system.</title>
        <authorList>
            <person name="Anantharaman K."/>
            <person name="Brown C.T."/>
            <person name="Hug L.A."/>
            <person name="Sharon I."/>
            <person name="Castelle C.J."/>
            <person name="Probst A.J."/>
            <person name="Thomas B.C."/>
            <person name="Singh A."/>
            <person name="Wilkins M.J."/>
            <person name="Karaoz U."/>
            <person name="Brodie E.L."/>
            <person name="Williams K.H."/>
            <person name="Hubbard S.S."/>
            <person name="Banfield J.F."/>
        </authorList>
    </citation>
    <scope>NUCLEOTIDE SEQUENCE [LARGE SCALE GENOMIC DNA]</scope>
</reference>
<proteinExistence type="predicted"/>
<evidence type="ECO:0000313" key="6">
    <source>
        <dbReference type="EMBL" id="OGE38292.1"/>
    </source>
</evidence>
<dbReference type="InterPro" id="IPR013221">
    <property type="entry name" value="Mur_ligase_cen"/>
</dbReference>
<dbReference type="InterPro" id="IPR004101">
    <property type="entry name" value="Mur_ligase_C"/>
</dbReference>
<dbReference type="GO" id="GO:0005524">
    <property type="term" value="F:ATP binding"/>
    <property type="evidence" value="ECO:0007669"/>
    <property type="project" value="UniProtKB-KW"/>
</dbReference>
<dbReference type="InterPro" id="IPR036615">
    <property type="entry name" value="Mur_ligase_C_dom_sf"/>
</dbReference>
<comment type="caution">
    <text evidence="6">The sequence shown here is derived from an EMBL/GenBank/DDBJ whole genome shotgun (WGS) entry which is preliminary data.</text>
</comment>
<dbReference type="PANTHER" id="PTHR43024">
    <property type="entry name" value="UDP-N-ACETYLMURAMOYL-TRIPEPTIDE--D-ALANYL-D-ALANINE LIGASE"/>
    <property type="match status" value="1"/>
</dbReference>
<name>A0A1F5KBH5_9BACT</name>
<keyword evidence="2" id="KW-0547">Nucleotide-binding</keyword>
<dbReference type="Gene3D" id="3.40.1190.10">
    <property type="entry name" value="Mur-like, catalytic domain"/>
    <property type="match status" value="1"/>
</dbReference>
<evidence type="ECO:0000259" key="5">
    <source>
        <dbReference type="Pfam" id="PF08245"/>
    </source>
</evidence>
<feature type="domain" description="Mur ligase C-terminal" evidence="4">
    <location>
        <begin position="258"/>
        <end position="385"/>
    </location>
</feature>
<evidence type="ECO:0000259" key="4">
    <source>
        <dbReference type="Pfam" id="PF02875"/>
    </source>
</evidence>
<dbReference type="Gene3D" id="3.90.190.20">
    <property type="entry name" value="Mur ligase, C-terminal domain"/>
    <property type="match status" value="1"/>
</dbReference>
<gene>
    <name evidence="6" type="ORF">A3F00_03135</name>
</gene>
<evidence type="ECO:0000256" key="3">
    <source>
        <dbReference type="ARBA" id="ARBA00022840"/>
    </source>
</evidence>
<organism evidence="6 7">
    <name type="scientific">Candidatus Daviesbacteria bacterium RIFCSPHIGHO2_12_FULL_37_11</name>
    <dbReference type="NCBI Taxonomy" id="1797777"/>
    <lineage>
        <taxon>Bacteria</taxon>
        <taxon>Candidatus Daviesiibacteriota</taxon>
    </lineage>
</organism>
<keyword evidence="1" id="KW-0436">Ligase</keyword>
<dbReference type="SUPFAM" id="SSF53623">
    <property type="entry name" value="MurD-like peptide ligases, catalytic domain"/>
    <property type="match status" value="1"/>
</dbReference>
<evidence type="ECO:0000256" key="1">
    <source>
        <dbReference type="ARBA" id="ARBA00022598"/>
    </source>
</evidence>
<protein>
    <recommendedName>
        <fullName evidence="8">UDP-N-acetylmuramoyl-tripeptide--D-alanyl-D-alanine ligase</fullName>
    </recommendedName>
</protein>
<dbReference type="Pfam" id="PF08245">
    <property type="entry name" value="Mur_ligase_M"/>
    <property type="match status" value="1"/>
</dbReference>
<dbReference type="AlphaFoldDB" id="A0A1F5KBH5"/>
<dbReference type="GO" id="GO:0016881">
    <property type="term" value="F:acid-amino acid ligase activity"/>
    <property type="evidence" value="ECO:0007669"/>
    <property type="project" value="InterPro"/>
</dbReference>
<dbReference type="InterPro" id="IPR036565">
    <property type="entry name" value="Mur-like_cat_sf"/>
</dbReference>
<evidence type="ECO:0000256" key="2">
    <source>
        <dbReference type="ARBA" id="ARBA00022741"/>
    </source>
</evidence>
<dbReference type="InterPro" id="IPR051046">
    <property type="entry name" value="MurCDEF_CellWall_CoF430Synth"/>
</dbReference>
<accession>A0A1F5KBH5</accession>
<dbReference type="Proteomes" id="UP000176527">
    <property type="component" value="Unassembled WGS sequence"/>
</dbReference>
<dbReference type="SUPFAM" id="SSF53244">
    <property type="entry name" value="MurD-like peptide ligases, peptide-binding domain"/>
    <property type="match status" value="1"/>
</dbReference>
<evidence type="ECO:0000313" key="7">
    <source>
        <dbReference type="Proteomes" id="UP000176527"/>
    </source>
</evidence>